<dbReference type="SMART" id="SM00354">
    <property type="entry name" value="HTH_LACI"/>
    <property type="match status" value="1"/>
</dbReference>
<feature type="domain" description="HTH lacI-type" evidence="5">
    <location>
        <begin position="7"/>
        <end position="61"/>
    </location>
</feature>
<reference evidence="6" key="1">
    <citation type="submission" date="2020-08" db="EMBL/GenBank/DDBJ databases">
        <title>Genome public.</title>
        <authorList>
            <person name="Liu C."/>
            <person name="Sun Q."/>
        </authorList>
    </citation>
    <scope>NUCLEOTIDE SEQUENCE</scope>
    <source>
        <strain evidence="6">NSJ-15</strain>
    </source>
</reference>
<gene>
    <name evidence="6" type="ORF">H8702_00230</name>
</gene>
<dbReference type="RefSeq" id="WP_093988036.1">
    <property type="nucleotide sequence ID" value="NZ_FYDD01000003.1"/>
</dbReference>
<dbReference type="Pfam" id="PF13377">
    <property type="entry name" value="Peripla_BP_3"/>
    <property type="match status" value="1"/>
</dbReference>
<dbReference type="EMBL" id="JACRTL010000001">
    <property type="protein sequence ID" value="MBC8609549.1"/>
    <property type="molecule type" value="Genomic_DNA"/>
</dbReference>
<evidence type="ECO:0000256" key="2">
    <source>
        <dbReference type="ARBA" id="ARBA00023015"/>
    </source>
</evidence>
<keyword evidence="1" id="KW-0678">Repressor</keyword>
<dbReference type="AlphaFoldDB" id="A0A8J6TNY4"/>
<proteinExistence type="predicted"/>
<dbReference type="PANTHER" id="PTHR30146:SF95">
    <property type="entry name" value="RIBOSE OPERON REPRESSOR"/>
    <property type="match status" value="1"/>
</dbReference>
<evidence type="ECO:0000256" key="1">
    <source>
        <dbReference type="ARBA" id="ARBA00022491"/>
    </source>
</evidence>
<name>A0A8J6TNY4_9FIRM</name>
<keyword evidence="7" id="KW-1185">Reference proteome</keyword>
<dbReference type="Proteomes" id="UP000632659">
    <property type="component" value="Unassembled WGS sequence"/>
</dbReference>
<evidence type="ECO:0000313" key="6">
    <source>
        <dbReference type="EMBL" id="MBC8609549.1"/>
    </source>
</evidence>
<dbReference type="CDD" id="cd01392">
    <property type="entry name" value="HTH_LacI"/>
    <property type="match status" value="1"/>
</dbReference>
<dbReference type="SUPFAM" id="SSF47413">
    <property type="entry name" value="lambda repressor-like DNA-binding domains"/>
    <property type="match status" value="1"/>
</dbReference>
<dbReference type="CDD" id="cd06291">
    <property type="entry name" value="PBP1_Qymf-like"/>
    <property type="match status" value="1"/>
</dbReference>
<keyword evidence="4" id="KW-0804">Transcription</keyword>
<dbReference type="Gene3D" id="1.10.260.40">
    <property type="entry name" value="lambda repressor-like DNA-binding domains"/>
    <property type="match status" value="1"/>
</dbReference>
<dbReference type="Pfam" id="PF00356">
    <property type="entry name" value="LacI"/>
    <property type="match status" value="1"/>
</dbReference>
<dbReference type="OrthoDB" id="369222at2"/>
<dbReference type="GO" id="GO:0000976">
    <property type="term" value="F:transcription cis-regulatory region binding"/>
    <property type="evidence" value="ECO:0007669"/>
    <property type="project" value="TreeGrafter"/>
</dbReference>
<dbReference type="GO" id="GO:0003700">
    <property type="term" value="F:DNA-binding transcription factor activity"/>
    <property type="evidence" value="ECO:0007669"/>
    <property type="project" value="TreeGrafter"/>
</dbReference>
<dbReference type="SUPFAM" id="SSF53822">
    <property type="entry name" value="Periplasmic binding protein-like I"/>
    <property type="match status" value="1"/>
</dbReference>
<dbReference type="PROSITE" id="PS00356">
    <property type="entry name" value="HTH_LACI_1"/>
    <property type="match status" value="1"/>
</dbReference>
<evidence type="ECO:0000256" key="4">
    <source>
        <dbReference type="ARBA" id="ARBA00023163"/>
    </source>
</evidence>
<dbReference type="InterPro" id="IPR046335">
    <property type="entry name" value="LacI/GalR-like_sensor"/>
</dbReference>
<evidence type="ECO:0000259" key="5">
    <source>
        <dbReference type="PROSITE" id="PS50932"/>
    </source>
</evidence>
<organism evidence="6 7">
    <name type="scientific">Massiliimalia timonensis</name>
    <dbReference type="NCBI Taxonomy" id="1987501"/>
    <lineage>
        <taxon>Bacteria</taxon>
        <taxon>Bacillati</taxon>
        <taxon>Bacillota</taxon>
        <taxon>Clostridia</taxon>
        <taxon>Eubacteriales</taxon>
        <taxon>Oscillospiraceae</taxon>
        <taxon>Massiliimalia</taxon>
    </lineage>
</organism>
<protein>
    <submittedName>
        <fullName evidence="6">LacI family DNA-binding transcriptional regulator</fullName>
    </submittedName>
</protein>
<keyword evidence="3 6" id="KW-0238">DNA-binding</keyword>
<dbReference type="PANTHER" id="PTHR30146">
    <property type="entry name" value="LACI-RELATED TRANSCRIPTIONAL REPRESSOR"/>
    <property type="match status" value="1"/>
</dbReference>
<accession>A0A8J6TNY4</accession>
<dbReference type="InterPro" id="IPR010982">
    <property type="entry name" value="Lambda_DNA-bd_dom_sf"/>
</dbReference>
<dbReference type="InterPro" id="IPR028082">
    <property type="entry name" value="Peripla_BP_I"/>
</dbReference>
<sequence>MRNKKKVSIKDIARLSGVSVATVSRVINHNGRFSEETRKRVEAVIEQYHYTTNMAGKSLRESKTNTIGVIVPDITNELFSQIVLELEKFFFEQGFSVLICNTNEETEKEIAYFRILEAKMVAGIVCISGREDLPQSAEEMGIPIVCIDRKPKGKTDVVYVESDHYLGGYIATETLIQKGCEKILILSKQKALSVNTQRMNGYLDALRHYRLPVREELIVPLDDDSSNFQEARDRIFYMVKKRVPFDGVFATNDWRAYGALVALQQNGIAVPQQVKIVGFDGTSVSEYCYPPITTIQQNKKELALQAAQILLRMIQGEPILQKHFVLPVALIERHTT</sequence>
<dbReference type="Gene3D" id="3.40.50.2300">
    <property type="match status" value="2"/>
</dbReference>
<dbReference type="PRINTS" id="PR00036">
    <property type="entry name" value="HTHLACI"/>
</dbReference>
<evidence type="ECO:0000256" key="3">
    <source>
        <dbReference type="ARBA" id="ARBA00023125"/>
    </source>
</evidence>
<dbReference type="InterPro" id="IPR000843">
    <property type="entry name" value="HTH_LacI"/>
</dbReference>
<keyword evidence="2" id="KW-0805">Transcription regulation</keyword>
<dbReference type="PROSITE" id="PS50932">
    <property type="entry name" value="HTH_LACI_2"/>
    <property type="match status" value="1"/>
</dbReference>
<evidence type="ECO:0000313" key="7">
    <source>
        <dbReference type="Proteomes" id="UP000632659"/>
    </source>
</evidence>
<comment type="caution">
    <text evidence="6">The sequence shown here is derived from an EMBL/GenBank/DDBJ whole genome shotgun (WGS) entry which is preliminary data.</text>
</comment>